<sequence>MLEYKDLVHHFMTASVEQLVERVAETHSKWDILFLRYPLGEVPTLAEPQDVGETQILTPTTGEGPQCADPSESTRIVDTVEGGGPNGLSEFSNNTSTMDIDDRHFNDPDSNDEVENHLSKVSTMLVRLLLNPVLILQKGEMVIEGFYFFHIPVLKIRGGKVMDKRRTPHPRLAVPSVAPNLASTVHQAVEALGDVSSFFPASNTVHVLAIGDDSSSLFLVIEVRDDSSSPPSAVEVRDDSPSLSLKTSTSPPIDIQHQDKENEVTIDEGEKVAPKRDLEGEDTSTDSGGVKKSRMAPP</sequence>
<reference evidence="3" key="1">
    <citation type="submission" date="2024-07" db="EMBL/GenBank/DDBJ databases">
        <title>Two chromosome-level genome assemblies of Korean endemic species Abeliophyllum distichum and Forsythia ovata (Oleaceae).</title>
        <authorList>
            <person name="Jang H."/>
        </authorList>
    </citation>
    <scope>NUCLEOTIDE SEQUENCE [LARGE SCALE GENOMIC DNA]</scope>
</reference>
<accession>A0ABD1PNG5</accession>
<gene>
    <name evidence="2" type="ORF">Adt_41306</name>
</gene>
<proteinExistence type="predicted"/>
<dbReference type="AlphaFoldDB" id="A0ABD1PNG5"/>
<keyword evidence="3" id="KW-1185">Reference proteome</keyword>
<organism evidence="2 3">
    <name type="scientific">Abeliophyllum distichum</name>
    <dbReference type="NCBI Taxonomy" id="126358"/>
    <lineage>
        <taxon>Eukaryota</taxon>
        <taxon>Viridiplantae</taxon>
        <taxon>Streptophyta</taxon>
        <taxon>Embryophyta</taxon>
        <taxon>Tracheophyta</taxon>
        <taxon>Spermatophyta</taxon>
        <taxon>Magnoliopsida</taxon>
        <taxon>eudicotyledons</taxon>
        <taxon>Gunneridae</taxon>
        <taxon>Pentapetalae</taxon>
        <taxon>asterids</taxon>
        <taxon>lamiids</taxon>
        <taxon>Lamiales</taxon>
        <taxon>Oleaceae</taxon>
        <taxon>Forsythieae</taxon>
        <taxon>Abeliophyllum</taxon>
    </lineage>
</organism>
<feature type="compositionally biased region" description="Low complexity" evidence="1">
    <location>
        <begin position="241"/>
        <end position="252"/>
    </location>
</feature>
<feature type="region of interest" description="Disordered" evidence="1">
    <location>
        <begin position="227"/>
        <end position="298"/>
    </location>
</feature>
<dbReference type="Proteomes" id="UP001604336">
    <property type="component" value="Unassembled WGS sequence"/>
</dbReference>
<protein>
    <submittedName>
        <fullName evidence="2">Uncharacterized protein</fullName>
    </submittedName>
</protein>
<dbReference type="EMBL" id="JBFOLK010000013">
    <property type="protein sequence ID" value="KAL2465455.1"/>
    <property type="molecule type" value="Genomic_DNA"/>
</dbReference>
<evidence type="ECO:0000313" key="2">
    <source>
        <dbReference type="EMBL" id="KAL2465455.1"/>
    </source>
</evidence>
<evidence type="ECO:0000313" key="3">
    <source>
        <dbReference type="Proteomes" id="UP001604336"/>
    </source>
</evidence>
<comment type="caution">
    <text evidence="2">The sequence shown here is derived from an EMBL/GenBank/DDBJ whole genome shotgun (WGS) entry which is preliminary data.</text>
</comment>
<name>A0ABD1PNG5_9LAMI</name>
<evidence type="ECO:0000256" key="1">
    <source>
        <dbReference type="SAM" id="MobiDB-lite"/>
    </source>
</evidence>
<feature type="compositionally biased region" description="Basic and acidic residues" evidence="1">
    <location>
        <begin position="256"/>
        <end position="278"/>
    </location>
</feature>